<dbReference type="AlphaFoldDB" id="A0A6J4MMU8"/>
<name>A0A6J4MMU8_9BACT</name>
<reference evidence="2" key="1">
    <citation type="submission" date="2020-02" db="EMBL/GenBank/DDBJ databases">
        <authorList>
            <person name="Meier V. D."/>
        </authorList>
    </citation>
    <scope>NUCLEOTIDE SEQUENCE</scope>
    <source>
        <strain evidence="2">AVDCRST_MAG68</strain>
    </source>
</reference>
<protein>
    <submittedName>
        <fullName evidence="2">Uncharacterized protein</fullName>
    </submittedName>
</protein>
<sequence>MRASALASRLARTRRARSALGICGALSLGACALAPRPHAGFDAYRPQREPGEPGFVQPYRTEQIQEVRAADGSIVQAIQLYVEPNFTVDSSAWNSMGERISVERVDRLVELDHTEGWMPTPRVQEHRDAAGPLELFLIGRAQVNEVRVERGGAMPFLLADTTRLARAAASSWEWERSGLGLEPWTRLGEEPAERLSDRAQSRRLAMLPPRGGLWVRAAELAAITDSVVIRGQRVAVAGLERRGDLSARPTMGDTVASPIGVVGLLERPDSIRLAGRWTAASEIGVRRQRRIISMRMEDPGEIGSHPAITVGDWERVKAEEAGFLRELERQDIRRAPMLLVCRTPPPAAGSRARHGCFRPGRRYRLRIAPGATKTQMPAADFTFRVEKRNGLLGAGVGLLSLLGFVLYARS</sequence>
<keyword evidence="1" id="KW-1133">Transmembrane helix</keyword>
<evidence type="ECO:0000313" key="2">
    <source>
        <dbReference type="EMBL" id="CAA9363778.1"/>
    </source>
</evidence>
<gene>
    <name evidence="2" type="ORF">AVDCRST_MAG68-4671</name>
</gene>
<dbReference type="EMBL" id="CADCTW010000214">
    <property type="protein sequence ID" value="CAA9363778.1"/>
    <property type="molecule type" value="Genomic_DNA"/>
</dbReference>
<evidence type="ECO:0000256" key="1">
    <source>
        <dbReference type="SAM" id="Phobius"/>
    </source>
</evidence>
<proteinExistence type="predicted"/>
<keyword evidence="1" id="KW-0812">Transmembrane</keyword>
<feature type="transmembrane region" description="Helical" evidence="1">
    <location>
        <begin position="390"/>
        <end position="408"/>
    </location>
</feature>
<organism evidence="2">
    <name type="scientific">uncultured Gemmatimonadota bacterium</name>
    <dbReference type="NCBI Taxonomy" id="203437"/>
    <lineage>
        <taxon>Bacteria</taxon>
        <taxon>Pseudomonadati</taxon>
        <taxon>Gemmatimonadota</taxon>
        <taxon>environmental samples</taxon>
    </lineage>
</organism>
<accession>A0A6J4MMU8</accession>
<dbReference type="PROSITE" id="PS51257">
    <property type="entry name" value="PROKAR_LIPOPROTEIN"/>
    <property type="match status" value="1"/>
</dbReference>
<keyword evidence="1" id="KW-0472">Membrane</keyword>